<proteinExistence type="predicted"/>
<dbReference type="EMBL" id="MT560064">
    <property type="protein sequence ID" value="QOQ32026.1"/>
    <property type="molecule type" value="Genomic_DNA"/>
</dbReference>
<name>A0A7M1I0K6_KLEPN</name>
<keyword evidence="1" id="KW-0614">Plasmid</keyword>
<evidence type="ECO:0000313" key="1">
    <source>
        <dbReference type="EMBL" id="QOQ32026.1"/>
    </source>
</evidence>
<dbReference type="AlphaFoldDB" id="A0A7M1I0K6"/>
<sequence length="345" mass="39158">MSIHYQSTVELARSELLDTPLKDAIGAINIPRLEELMALWGFAEAWQRVAPHIQMRDWLVSYSRMDEKCQALAEPQLKVAVQMLNQSYAVSLREKNDEGFVLSLQKLMADGRISLEPFVERQISFIVSKLDEIQDSEKLEAESTQTLLQEADSYSVLAGESLLNKMENFVDGVFYVEYLVNNEETLSNLKIGTLDIGNHGREEMLRYGAEQPQIDLFNPGIIRHINIASKAVQNVIGKNDGTGGAQVSSAIMTLKNRQVVEDVIHFRKIVLSPDWNNNVLNQYYLNNTATRNLFPAEFAAQAVAHMVLHGNYAGIESYSEHIGEERFDWLWLHIFVIYVLPRVSL</sequence>
<accession>A0A7M1I0K6</accession>
<gene>
    <name evidence="1" type="ORF">PMIDBGBA_05321</name>
</gene>
<organism evidence="1">
    <name type="scientific">Klebsiella pneumoniae</name>
    <dbReference type="NCBI Taxonomy" id="573"/>
    <lineage>
        <taxon>Bacteria</taxon>
        <taxon>Pseudomonadati</taxon>
        <taxon>Pseudomonadota</taxon>
        <taxon>Gammaproteobacteria</taxon>
        <taxon>Enterobacterales</taxon>
        <taxon>Enterobacteriaceae</taxon>
        <taxon>Klebsiella/Raoultella group</taxon>
        <taxon>Klebsiella</taxon>
        <taxon>Klebsiella pneumoniae complex</taxon>
    </lineage>
</organism>
<protein>
    <submittedName>
        <fullName evidence="1">Uncharacterized protein</fullName>
    </submittedName>
</protein>
<reference evidence="1" key="1">
    <citation type="journal article" date="2020" name="Sci. Rep.">
        <title>Plasmid diversity among genetically related Klebsiella pneumoniae blaKPC-2 and blaKPC-3 isolates collected in the Dutch national surveillance.</title>
        <authorList>
            <consortium name="Dutch CPE surveillance Study Group"/>
            <person name="Hendrickx A.P.A."/>
            <person name="Landman F."/>
            <person name="de Haan A."/>
            <person name="Borst D."/>
            <person name="Witteveen S."/>
            <person name="van Santen-Verheuvel M.G."/>
            <person name="van der Heide H.G.J."/>
            <person name="Schouls L.M."/>
        </authorList>
    </citation>
    <scope>NUCLEOTIDE SEQUENCE</scope>
    <source>
        <strain evidence="1">RIVM_C014947</strain>
    </source>
</reference>
<geneLocation type="plasmid" evidence="1">
    <name>pRIVM_C014947_1</name>
</geneLocation>